<sequence length="272" mass="29318">ASRDVKGGIGLRAGFVKACCGAGLGRCLVGPFFAGLAGRSPATLILHFPFVPPSEKTRERERECDKKAMRCEGATVTVFLEPSQEVCEVTYHRRRRSSSGHDFFIDGAPGLSCGPCMRVSSGAYPLRSTTGASYRSTAGACILLRPTIGASPPLHACSFPSPFLLFIYLRRQHVSFQLFIPKQLQELSGAACTVETRPAALLLRSARGTACKELWGGRYGIGPTFWRPHPAWDGPAWTREMTIPPRYGTGRGGPTCLTSLVVSCFIICSSAS</sequence>
<dbReference type="Proteomes" id="UP000823674">
    <property type="component" value="Chromosome A01"/>
</dbReference>
<feature type="non-terminal residue" evidence="1">
    <location>
        <position position="1"/>
    </location>
</feature>
<keyword evidence="2" id="KW-1185">Reference proteome</keyword>
<protein>
    <submittedName>
        <fullName evidence="1">Uncharacterized protein</fullName>
    </submittedName>
</protein>
<reference evidence="1 2" key="1">
    <citation type="submission" date="2021-03" db="EMBL/GenBank/DDBJ databases">
        <authorList>
            <person name="King G.J."/>
            <person name="Bancroft I."/>
            <person name="Baten A."/>
            <person name="Bloomfield J."/>
            <person name="Borpatragohain P."/>
            <person name="He Z."/>
            <person name="Irish N."/>
            <person name="Irwin J."/>
            <person name="Liu K."/>
            <person name="Mauleon R.P."/>
            <person name="Moore J."/>
            <person name="Morris R."/>
            <person name="Ostergaard L."/>
            <person name="Wang B."/>
            <person name="Wells R."/>
        </authorList>
    </citation>
    <scope>NUCLEOTIDE SEQUENCE [LARGE SCALE GENOMIC DNA]</scope>
    <source>
        <strain evidence="1">R-o-18</strain>
        <tissue evidence="1">Leaf</tissue>
    </source>
</reference>
<organism evidence="1 2">
    <name type="scientific">Brassica rapa subsp. trilocularis</name>
    <dbReference type="NCBI Taxonomy" id="1813537"/>
    <lineage>
        <taxon>Eukaryota</taxon>
        <taxon>Viridiplantae</taxon>
        <taxon>Streptophyta</taxon>
        <taxon>Embryophyta</taxon>
        <taxon>Tracheophyta</taxon>
        <taxon>Spermatophyta</taxon>
        <taxon>Magnoliopsida</taxon>
        <taxon>eudicotyledons</taxon>
        <taxon>Gunneridae</taxon>
        <taxon>Pentapetalae</taxon>
        <taxon>rosids</taxon>
        <taxon>malvids</taxon>
        <taxon>Brassicales</taxon>
        <taxon>Brassicaceae</taxon>
        <taxon>Brassiceae</taxon>
        <taxon>Brassica</taxon>
    </lineage>
</organism>
<comment type="caution">
    <text evidence="1">The sequence shown here is derived from an EMBL/GenBank/DDBJ whole genome shotgun (WGS) entry which is preliminary data.</text>
</comment>
<accession>A0ABQ7P005</accession>
<proteinExistence type="predicted"/>
<gene>
    <name evidence="1" type="primary">A01p030100.1_BraROA</name>
    <name evidence="1" type="ORF">IGI04_002826</name>
</gene>
<evidence type="ECO:0000313" key="1">
    <source>
        <dbReference type="EMBL" id="KAG5415259.1"/>
    </source>
</evidence>
<dbReference type="EMBL" id="JADBGQ010000001">
    <property type="protein sequence ID" value="KAG5415259.1"/>
    <property type="molecule type" value="Genomic_DNA"/>
</dbReference>
<name>A0ABQ7P005_BRACM</name>
<evidence type="ECO:0000313" key="2">
    <source>
        <dbReference type="Proteomes" id="UP000823674"/>
    </source>
</evidence>